<evidence type="ECO:0000313" key="3">
    <source>
        <dbReference type="Proteomes" id="UP001595526"/>
    </source>
</evidence>
<name>A0ABV7JLN2_9SPHI</name>
<evidence type="ECO:0000256" key="1">
    <source>
        <dbReference type="SAM" id="MobiDB-lite"/>
    </source>
</evidence>
<dbReference type="RefSeq" id="WP_379024034.1">
    <property type="nucleotide sequence ID" value="NZ_JBHRTA010000038.1"/>
</dbReference>
<proteinExistence type="predicted"/>
<gene>
    <name evidence="2" type="ORF">ACFOET_14935</name>
</gene>
<organism evidence="2 3">
    <name type="scientific">Parapedobacter deserti</name>
    <dbReference type="NCBI Taxonomy" id="1912957"/>
    <lineage>
        <taxon>Bacteria</taxon>
        <taxon>Pseudomonadati</taxon>
        <taxon>Bacteroidota</taxon>
        <taxon>Sphingobacteriia</taxon>
        <taxon>Sphingobacteriales</taxon>
        <taxon>Sphingobacteriaceae</taxon>
        <taxon>Parapedobacter</taxon>
    </lineage>
</organism>
<reference evidence="3" key="1">
    <citation type="journal article" date="2019" name="Int. J. Syst. Evol. Microbiol.">
        <title>The Global Catalogue of Microorganisms (GCM) 10K type strain sequencing project: providing services to taxonomists for standard genome sequencing and annotation.</title>
        <authorList>
            <consortium name="The Broad Institute Genomics Platform"/>
            <consortium name="The Broad Institute Genome Sequencing Center for Infectious Disease"/>
            <person name="Wu L."/>
            <person name="Ma J."/>
        </authorList>
    </citation>
    <scope>NUCLEOTIDE SEQUENCE [LARGE SCALE GENOMIC DNA]</scope>
    <source>
        <strain evidence="3">KCTC 52416</strain>
    </source>
</reference>
<evidence type="ECO:0000313" key="2">
    <source>
        <dbReference type="EMBL" id="MFC3198916.1"/>
    </source>
</evidence>
<feature type="region of interest" description="Disordered" evidence="1">
    <location>
        <begin position="24"/>
        <end position="56"/>
    </location>
</feature>
<comment type="caution">
    <text evidence="2">The sequence shown here is derived from an EMBL/GenBank/DDBJ whole genome shotgun (WGS) entry which is preliminary data.</text>
</comment>
<dbReference type="PROSITE" id="PS51257">
    <property type="entry name" value="PROKAR_LIPOPROTEIN"/>
    <property type="match status" value="1"/>
</dbReference>
<dbReference type="EMBL" id="JBHRTA010000038">
    <property type="protein sequence ID" value="MFC3198916.1"/>
    <property type="molecule type" value="Genomic_DNA"/>
</dbReference>
<accession>A0ABV7JLN2</accession>
<dbReference type="Proteomes" id="UP001595526">
    <property type="component" value="Unassembled WGS sequence"/>
</dbReference>
<sequence>MRYLVTLLFAATVLWMSSCTVHRTAGKSGKVPPGQAKKITGKKSARDHAPGQRKKNFQRKKDLLYNDIINER</sequence>
<keyword evidence="3" id="KW-1185">Reference proteome</keyword>
<protein>
    <submittedName>
        <fullName evidence="2">Quinol oxidase subunit 4</fullName>
    </submittedName>
</protein>